<proteinExistence type="predicted"/>
<dbReference type="KEGG" id="tnl:113493568"/>
<sequence>MASASESLPLSLVSELSSRLGARPARLPEARLPLPSPQELDAIKKVAQILVTLGQQVIPAIIGEPTAAPGVCEPPPDDVPSDPVNLDKQT</sequence>
<dbReference type="GeneID" id="113493568"/>
<dbReference type="Proteomes" id="UP000322000">
    <property type="component" value="Chromosome 4"/>
</dbReference>
<dbReference type="OrthoDB" id="7960203at2759"/>
<organism evidence="2 3">
    <name type="scientific">Trichoplusia ni</name>
    <name type="common">Cabbage looper</name>
    <dbReference type="NCBI Taxonomy" id="7111"/>
    <lineage>
        <taxon>Eukaryota</taxon>
        <taxon>Metazoa</taxon>
        <taxon>Ecdysozoa</taxon>
        <taxon>Arthropoda</taxon>
        <taxon>Hexapoda</taxon>
        <taxon>Insecta</taxon>
        <taxon>Pterygota</taxon>
        <taxon>Neoptera</taxon>
        <taxon>Endopterygota</taxon>
        <taxon>Lepidoptera</taxon>
        <taxon>Glossata</taxon>
        <taxon>Ditrysia</taxon>
        <taxon>Noctuoidea</taxon>
        <taxon>Noctuidae</taxon>
        <taxon>Plusiinae</taxon>
        <taxon>Trichoplusia</taxon>
    </lineage>
</organism>
<reference evidence="3" key="1">
    <citation type="submission" date="2025-08" db="UniProtKB">
        <authorList>
            <consortium name="RefSeq"/>
        </authorList>
    </citation>
    <scope>IDENTIFICATION</scope>
</reference>
<evidence type="ECO:0000256" key="1">
    <source>
        <dbReference type="SAM" id="MobiDB-lite"/>
    </source>
</evidence>
<accession>A0A7E5VGM6</accession>
<gene>
    <name evidence="3" type="primary">LOC113493568</name>
</gene>
<dbReference type="RefSeq" id="XP_026727409.1">
    <property type="nucleotide sequence ID" value="XM_026871608.1"/>
</dbReference>
<keyword evidence="2" id="KW-1185">Reference proteome</keyword>
<dbReference type="AlphaFoldDB" id="A0A7E5VGM6"/>
<feature type="region of interest" description="Disordered" evidence="1">
    <location>
        <begin position="65"/>
        <end position="90"/>
    </location>
</feature>
<dbReference type="InParanoid" id="A0A7E5VGM6"/>
<name>A0A7E5VGM6_TRINI</name>
<evidence type="ECO:0000313" key="2">
    <source>
        <dbReference type="Proteomes" id="UP000322000"/>
    </source>
</evidence>
<protein>
    <submittedName>
        <fullName evidence="3">Uncharacterized protein LOC113493568</fullName>
    </submittedName>
</protein>
<evidence type="ECO:0000313" key="3">
    <source>
        <dbReference type="RefSeq" id="XP_026727409.1"/>
    </source>
</evidence>